<feature type="region of interest" description="Disordered" evidence="6">
    <location>
        <begin position="1110"/>
        <end position="1186"/>
    </location>
</feature>
<name>A0ABT5JB82_RHOTP</name>
<dbReference type="Gene3D" id="2.160.20.110">
    <property type="match status" value="2"/>
</dbReference>
<dbReference type="Proteomes" id="UP001165652">
    <property type="component" value="Unassembled WGS sequence"/>
</dbReference>
<keyword evidence="4 5" id="KW-0720">Serine protease</keyword>
<evidence type="ECO:0000259" key="8">
    <source>
        <dbReference type="SMART" id="SM00912"/>
    </source>
</evidence>
<dbReference type="InterPro" id="IPR012334">
    <property type="entry name" value="Pectin_lyas_fold"/>
</dbReference>
<feature type="compositionally biased region" description="Gly residues" evidence="6">
    <location>
        <begin position="1141"/>
        <end position="1161"/>
    </location>
</feature>
<dbReference type="NCBIfam" id="TIGR01901">
    <property type="entry name" value="adhes_NPXG"/>
    <property type="match status" value="1"/>
</dbReference>
<sequence length="1610" mass="160395">MTRRTARSAPLLALAAAAAVAAWLPVAALGQSLPTGGTVTSGTIGITQPNGSSLIIDQSSQTGIINWSTFSIGAGNSVSFNNGSGATLNRVTGNVPSTINGLLSATGSVFLVNQAGIAVGASGVIQTGGSFVASTLDVKDQEFLARGTMTFDGASTAAVVNLGRIGSSTGDVVLIARTVQNDGTIEAPQGTAAMASGREVVLSDGALGNGKVQVKLPGGDGKVVNRGTIKAADVELRANGGSVYALAGNTDGVIKATGIASKGGRIFLTAEGGSVTATQRMEARRTTTKTTTVRGKTTTTSTTSGGDILIEADAVTIAAALDASGTTGAGGRIVVTGGTVTLASGALLDASGTAGGTVLVGGDRAGGTGTTKYFDKPVRNADQVTVEAGATIRADGSAGKGGNIVVWSEGTTTVAGTLSATGTAGGGFVETSGKTLLIEGASIDAGQGGTWLLDPDHLDITQSVANTIVASLNAGTNVVQETTAGTGDGDIVVKEGVTLAWSSNATLTLSAYRHIVFEPSVVISNSGGGSLVLRADNTGTGTGTVTFVPPDTQTPNAIQLPAVIDFSGSTGLVSIYYSTTDYSNPTDFSSNVVTNPTLQVPQLTSYMLVNSAADLARIDDSVDSLAGTYALGRDIDATGFAGIAGKFEGTLDGWGGLTAANGNRITHTISNLGVGTTSMGLFSEIGLLGLVQNLKLAGAQITTDDYAAGILAATNSGTVYNVHVQGTVTVGESAYYASVGGLVGENYGWIVLSSADTAITSNGWNTNVGGLVGRNEGTIASSEARGTITAGPDAWSGNYGGLVGYNYASIYDSRAYGAVTGAEYSSTGGLAGYNSYAYTTGPYEGGGTIVGSGAFGNVTAGPDSRVGGLIGRNDGLLGYAIATGTVAGGAGSAVGGAVGENEGSLYRVSATGAVSTTGEYGTAGGLVGLNDSGSIIESYATGAVFGDSGTSIGGLVGTNLPSYYDGGGTILQSYATGAVTGTGTAIAGGLVGTNAGYVEQTYSTGRVTTGAGGIAGGLIGVNSAEVTGDGPSELVTGQVESSYWNTQTSGQSTSAAGVGLTTAQLTQGLPAGFDPDVWQTVPGQSYPYLFGPPPYVPSDPAIYDPGQLVNQVSLTPGNTGFGPPSTDQSNVTPPPAVTESGGNGGGQGGGQGGGGQGGNPGAGPPPGPGLDRSLSEQRFSGVPPLNETRFVPNEIVLQIPASVTREQVDAIAKELGVEIVAAETIGLTGRTLYRFRLKPGQDIRALIRRLEQNRIVSSAQPNYVYGLAQGAQPAPAPAPDAGAASGGDAPAAGGPEPAASGTSDLASDLAARTTLPTGDPAQYVIQKLHLGDLHKRVRGANVTVAVIDSEIDLRHPDLQGVAAERFDATGSPSRPHTHGTGMAGAIASRYRLLGVAPGVRLLAVRAFSETDKSAEATTTQVLKGLDWAIARNPRIINMSFAGPRDLMTERLLEAAARKGIVLIAAAGNAGPKSPPLYPAADPNVIAVSATDTDDKPFAQANRGKHIAVAAPGVDVLVPSPGGGYQLTTGTSVAAAHVSGIAALLIEARPSLTPADVRSLLTRTAKPLGPGRDVQVGAGLVDPVRSLGGIMPATAAPAPIRPGVMPAMPLR</sequence>
<feature type="active site" description="Charge relay system" evidence="5">
    <location>
        <position position="1348"/>
    </location>
</feature>
<evidence type="ECO:0000256" key="2">
    <source>
        <dbReference type="ARBA" id="ARBA00022670"/>
    </source>
</evidence>
<dbReference type="InterPro" id="IPR008638">
    <property type="entry name" value="FhaB/CdiA-like_TPS"/>
</dbReference>
<dbReference type="PANTHER" id="PTHR43806">
    <property type="entry name" value="PEPTIDASE S8"/>
    <property type="match status" value="1"/>
</dbReference>
<organism evidence="9 10">
    <name type="scientific">Rhodoplanes tepidamans</name>
    <name type="common">Rhodoplanes cryptolactis</name>
    <dbReference type="NCBI Taxonomy" id="200616"/>
    <lineage>
        <taxon>Bacteria</taxon>
        <taxon>Pseudomonadati</taxon>
        <taxon>Pseudomonadota</taxon>
        <taxon>Alphaproteobacteria</taxon>
        <taxon>Hyphomicrobiales</taxon>
        <taxon>Nitrobacteraceae</taxon>
        <taxon>Rhodoplanes</taxon>
    </lineage>
</organism>
<keyword evidence="3 5" id="KW-0378">Hydrolase</keyword>
<dbReference type="PRINTS" id="PR00723">
    <property type="entry name" value="SUBTILISIN"/>
</dbReference>
<dbReference type="Gene3D" id="3.40.50.200">
    <property type="entry name" value="Peptidase S8/S53 domain"/>
    <property type="match status" value="1"/>
</dbReference>
<comment type="similarity">
    <text evidence="1 5">Belongs to the peptidase S8 family.</text>
</comment>
<dbReference type="RefSeq" id="WP_272777746.1">
    <property type="nucleotide sequence ID" value="NZ_JAQQLI010000021.1"/>
</dbReference>
<dbReference type="SUPFAM" id="SSF52743">
    <property type="entry name" value="Subtilisin-like"/>
    <property type="match status" value="1"/>
</dbReference>
<dbReference type="InterPro" id="IPR036852">
    <property type="entry name" value="Peptidase_S8/S53_dom_sf"/>
</dbReference>
<evidence type="ECO:0000256" key="3">
    <source>
        <dbReference type="ARBA" id="ARBA00022801"/>
    </source>
</evidence>
<keyword evidence="7" id="KW-0732">Signal</keyword>
<dbReference type="SMART" id="SM00912">
    <property type="entry name" value="Haemagg_act"/>
    <property type="match status" value="1"/>
</dbReference>
<dbReference type="PANTHER" id="PTHR43806:SF11">
    <property type="entry name" value="CEREVISIN-RELATED"/>
    <property type="match status" value="1"/>
</dbReference>
<dbReference type="PROSITE" id="PS51892">
    <property type="entry name" value="SUBTILASE"/>
    <property type="match status" value="1"/>
</dbReference>
<feature type="active site" description="Charge relay system" evidence="5">
    <location>
        <position position="1531"/>
    </location>
</feature>
<evidence type="ECO:0000256" key="7">
    <source>
        <dbReference type="SAM" id="SignalP"/>
    </source>
</evidence>
<comment type="caution">
    <text evidence="9">The sequence shown here is derived from an EMBL/GenBank/DDBJ whole genome shotgun (WGS) entry which is preliminary data.</text>
</comment>
<dbReference type="EMBL" id="JAQQLI010000021">
    <property type="protein sequence ID" value="MDC7786899.1"/>
    <property type="molecule type" value="Genomic_DNA"/>
</dbReference>
<dbReference type="CDD" id="cd05561">
    <property type="entry name" value="Peptidases_S8_4"/>
    <property type="match status" value="1"/>
</dbReference>
<dbReference type="InterPro" id="IPR050131">
    <property type="entry name" value="Peptidase_S8_subtilisin-like"/>
</dbReference>
<evidence type="ECO:0000256" key="6">
    <source>
        <dbReference type="SAM" id="MobiDB-lite"/>
    </source>
</evidence>
<evidence type="ECO:0000256" key="1">
    <source>
        <dbReference type="ARBA" id="ARBA00011073"/>
    </source>
</evidence>
<gene>
    <name evidence="9" type="ORF">PQJ73_14490</name>
</gene>
<dbReference type="Pfam" id="PF00082">
    <property type="entry name" value="Peptidase_S8"/>
    <property type="match status" value="1"/>
</dbReference>
<evidence type="ECO:0000256" key="5">
    <source>
        <dbReference type="PROSITE-ProRule" id="PRU01240"/>
    </source>
</evidence>
<feature type="compositionally biased region" description="Low complexity" evidence="6">
    <location>
        <begin position="1270"/>
        <end position="1301"/>
    </location>
</feature>
<evidence type="ECO:0000313" key="10">
    <source>
        <dbReference type="Proteomes" id="UP001165652"/>
    </source>
</evidence>
<evidence type="ECO:0000256" key="4">
    <source>
        <dbReference type="ARBA" id="ARBA00022825"/>
    </source>
</evidence>
<reference evidence="9" key="1">
    <citation type="journal article" date="2023" name="Microbiol Resour">
        <title>Genome Sequences of Rhodoplanes serenus and Two Thermotolerant Strains, Rhodoplanes tepidamans and 'Rhodoplanes cryptolactis,' Further Refine the Genus.</title>
        <authorList>
            <person name="Rayyan A.A."/>
            <person name="Kyndt J.A."/>
        </authorList>
    </citation>
    <scope>NUCLEOTIDE SEQUENCE</scope>
    <source>
        <strain evidence="9">DSM 9987</strain>
    </source>
</reference>
<dbReference type="InterPro" id="IPR011050">
    <property type="entry name" value="Pectin_lyase_fold/virulence"/>
</dbReference>
<proteinExistence type="inferred from homology"/>
<feature type="active site" description="Charge relay system" evidence="5">
    <location>
        <position position="1378"/>
    </location>
</feature>
<dbReference type="Pfam" id="PF05860">
    <property type="entry name" value="TPS"/>
    <property type="match status" value="1"/>
</dbReference>
<feature type="chain" id="PRO_5046862414" evidence="7">
    <location>
        <begin position="22"/>
        <end position="1610"/>
    </location>
</feature>
<accession>A0ABT5JB82</accession>
<feature type="region of interest" description="Disordered" evidence="6">
    <location>
        <begin position="1270"/>
        <end position="1304"/>
    </location>
</feature>
<reference evidence="9" key="2">
    <citation type="submission" date="2023-02" db="EMBL/GenBank/DDBJ databases">
        <authorList>
            <person name="Rayyan A."/>
            <person name="Meyer T."/>
            <person name="Kyndt J.A."/>
        </authorList>
    </citation>
    <scope>NUCLEOTIDE SEQUENCE</scope>
    <source>
        <strain evidence="9">DSM 9987</strain>
    </source>
</reference>
<feature type="signal peptide" evidence="7">
    <location>
        <begin position="1"/>
        <end position="21"/>
    </location>
</feature>
<dbReference type="SUPFAM" id="SSF51126">
    <property type="entry name" value="Pectin lyase-like"/>
    <property type="match status" value="1"/>
</dbReference>
<evidence type="ECO:0000313" key="9">
    <source>
        <dbReference type="EMBL" id="MDC7786899.1"/>
    </source>
</evidence>
<dbReference type="InterPro" id="IPR000209">
    <property type="entry name" value="Peptidase_S8/S53_dom"/>
</dbReference>
<feature type="domain" description="Filamentous haemagglutinin FhaB/tRNA nuclease CdiA-like TPS" evidence="8">
    <location>
        <begin position="30"/>
        <end position="142"/>
    </location>
</feature>
<keyword evidence="10" id="KW-1185">Reference proteome</keyword>
<dbReference type="InterPro" id="IPR015500">
    <property type="entry name" value="Peptidase_S8_subtilisin-rel"/>
</dbReference>
<protein>
    <submittedName>
        <fullName evidence="9">S8 family serine peptidase</fullName>
    </submittedName>
</protein>
<keyword evidence="2 5" id="KW-0645">Protease</keyword>
<dbReference type="Gene3D" id="2.160.20.10">
    <property type="entry name" value="Single-stranded right-handed beta-helix, Pectin lyase-like"/>
    <property type="match status" value="1"/>
</dbReference>